<sequence length="511" mass="56265">MKKLLFIILVFISGMTSLGLEMCASRLLGAYFGSSLYIWAVLIGLVLIYLTVGYFIGGRLADRYPSAQVLCVITAAAALTTAMIPFISQSVLSWSVSAIAQISVSAFLASLLGTVLLFAVPVTLLGLVSPFAIRLVTSDVKQSGRISGSLYAISTCGSILGSFLPVLWLIPTFGVRRSLLIFATLLFAASLWGLWQIQKSRLLWRPLTAIVQIALIATLFMELGPLKQIPDLIYHQESLYNYIQVTQQADGTRSLILNEGQAIHSIAYADKNRVLTGWYWDYFLAAPYFNKGFTPDKLHRVAIVGLAGGTIAHQFTQVYGPVPIDGVEIDPAIVDVGRKYFGMTEPNLNVHVQDGRPYIATTQEQFDEVVIDAFQQPYIPFQLTTKEFFNQVRARLSPQGVVALNTGHTSTDYRLVQSMVATMSKVFPSVYVLNVPNTFNTVVMATMQPTTIETFRSQLSQLDPTTTMGQVANEVVPVVEIGRPKDGIVFTDDRAPIEQITDQLLLSYIYG</sequence>
<feature type="transmembrane region" description="Helical" evidence="5">
    <location>
        <begin position="107"/>
        <end position="128"/>
    </location>
</feature>
<dbReference type="NCBIfam" id="NF037959">
    <property type="entry name" value="MFS_SpdSyn"/>
    <property type="match status" value="1"/>
</dbReference>
<keyword evidence="3 4" id="KW-0620">Polyamine biosynthesis</keyword>
<evidence type="ECO:0000256" key="5">
    <source>
        <dbReference type="SAM" id="Phobius"/>
    </source>
</evidence>
<keyword evidence="8" id="KW-1185">Reference proteome</keyword>
<feature type="transmembrane region" description="Helical" evidence="5">
    <location>
        <begin position="35"/>
        <end position="57"/>
    </location>
</feature>
<evidence type="ECO:0000313" key="7">
    <source>
        <dbReference type="EMBL" id="GHO42480.1"/>
    </source>
</evidence>
<keyword evidence="5" id="KW-1133">Transmembrane helix</keyword>
<dbReference type="InterPro" id="IPR030374">
    <property type="entry name" value="PABS"/>
</dbReference>
<dbReference type="PANTHER" id="PTHR43317:SF1">
    <property type="entry name" value="THERMOSPERMINE SYNTHASE ACAULIS5"/>
    <property type="match status" value="1"/>
</dbReference>
<dbReference type="PROSITE" id="PS51006">
    <property type="entry name" value="PABS_2"/>
    <property type="match status" value="1"/>
</dbReference>
<dbReference type="Pfam" id="PF01564">
    <property type="entry name" value="Spermine_synth"/>
    <property type="match status" value="1"/>
</dbReference>
<comment type="similarity">
    <text evidence="1">Belongs to the spermidine/spermine synthase family.</text>
</comment>
<organism evidence="7 8">
    <name type="scientific">Ktedonospora formicarum</name>
    <dbReference type="NCBI Taxonomy" id="2778364"/>
    <lineage>
        <taxon>Bacteria</taxon>
        <taxon>Bacillati</taxon>
        <taxon>Chloroflexota</taxon>
        <taxon>Ktedonobacteria</taxon>
        <taxon>Ktedonobacterales</taxon>
        <taxon>Ktedonobacteraceae</taxon>
        <taxon>Ktedonospora</taxon>
    </lineage>
</organism>
<dbReference type="InterPro" id="IPR029063">
    <property type="entry name" value="SAM-dependent_MTases_sf"/>
</dbReference>
<evidence type="ECO:0000313" key="8">
    <source>
        <dbReference type="Proteomes" id="UP000612362"/>
    </source>
</evidence>
<keyword evidence="5" id="KW-0812">Transmembrane</keyword>
<gene>
    <name evidence="7" type="ORF">KSX_06430</name>
</gene>
<dbReference type="SUPFAM" id="SSF53335">
    <property type="entry name" value="S-adenosyl-L-methionine-dependent methyltransferases"/>
    <property type="match status" value="1"/>
</dbReference>
<dbReference type="Proteomes" id="UP000612362">
    <property type="component" value="Unassembled WGS sequence"/>
</dbReference>
<evidence type="ECO:0000256" key="4">
    <source>
        <dbReference type="PROSITE-ProRule" id="PRU00354"/>
    </source>
</evidence>
<feature type="transmembrane region" description="Helical" evidence="5">
    <location>
        <begin position="149"/>
        <end position="170"/>
    </location>
</feature>
<dbReference type="GO" id="GO:0006596">
    <property type="term" value="P:polyamine biosynthetic process"/>
    <property type="evidence" value="ECO:0007669"/>
    <property type="project" value="UniProtKB-UniRule"/>
</dbReference>
<accession>A0A8J3HWT9</accession>
<dbReference type="PANTHER" id="PTHR43317">
    <property type="entry name" value="THERMOSPERMINE SYNTHASE ACAULIS5"/>
    <property type="match status" value="1"/>
</dbReference>
<protein>
    <submittedName>
        <fullName evidence="7">Spermidine synthase</fullName>
    </submittedName>
</protein>
<feature type="domain" description="PABS" evidence="6">
    <location>
        <begin position="217"/>
        <end position="460"/>
    </location>
</feature>
<proteinExistence type="inferred from homology"/>
<dbReference type="GO" id="GO:0016740">
    <property type="term" value="F:transferase activity"/>
    <property type="evidence" value="ECO:0007669"/>
    <property type="project" value="UniProtKB-UniRule"/>
</dbReference>
<comment type="caution">
    <text evidence="7">The sequence shown here is derived from an EMBL/GenBank/DDBJ whole genome shotgun (WGS) entry which is preliminary data.</text>
</comment>
<feature type="transmembrane region" description="Helical" evidence="5">
    <location>
        <begin position="176"/>
        <end position="195"/>
    </location>
</feature>
<dbReference type="EMBL" id="BNJF01000001">
    <property type="protein sequence ID" value="GHO42480.1"/>
    <property type="molecule type" value="Genomic_DNA"/>
</dbReference>
<dbReference type="AlphaFoldDB" id="A0A8J3HWT9"/>
<dbReference type="Gene3D" id="3.40.50.150">
    <property type="entry name" value="Vaccinia Virus protein VP39"/>
    <property type="match status" value="1"/>
</dbReference>
<evidence type="ECO:0000256" key="2">
    <source>
        <dbReference type="ARBA" id="ARBA00022679"/>
    </source>
</evidence>
<reference evidence="7" key="1">
    <citation type="submission" date="2020-10" db="EMBL/GenBank/DDBJ databases">
        <title>Taxonomic study of unclassified bacteria belonging to the class Ktedonobacteria.</title>
        <authorList>
            <person name="Yabe S."/>
            <person name="Wang C.M."/>
            <person name="Zheng Y."/>
            <person name="Sakai Y."/>
            <person name="Cavaletti L."/>
            <person name="Monciardini P."/>
            <person name="Donadio S."/>
        </authorList>
    </citation>
    <scope>NUCLEOTIDE SEQUENCE</scope>
    <source>
        <strain evidence="7">SOSP1-1</strain>
    </source>
</reference>
<dbReference type="RefSeq" id="WP_220192019.1">
    <property type="nucleotide sequence ID" value="NZ_BNJF01000001.1"/>
</dbReference>
<feature type="transmembrane region" description="Helical" evidence="5">
    <location>
        <begin position="202"/>
        <end position="221"/>
    </location>
</feature>
<feature type="active site" description="Proton acceptor" evidence="4">
    <location>
        <position position="372"/>
    </location>
</feature>
<evidence type="ECO:0000259" key="6">
    <source>
        <dbReference type="PROSITE" id="PS51006"/>
    </source>
</evidence>
<feature type="transmembrane region" description="Helical" evidence="5">
    <location>
        <begin position="69"/>
        <end position="87"/>
    </location>
</feature>
<name>A0A8J3HWT9_9CHLR</name>
<evidence type="ECO:0000256" key="3">
    <source>
        <dbReference type="ARBA" id="ARBA00023115"/>
    </source>
</evidence>
<evidence type="ECO:0000256" key="1">
    <source>
        <dbReference type="ARBA" id="ARBA00007867"/>
    </source>
</evidence>
<keyword evidence="2 4" id="KW-0808">Transferase</keyword>
<keyword evidence="5" id="KW-0472">Membrane</keyword>